<protein>
    <recommendedName>
        <fullName evidence="1">F-box domain-containing protein</fullName>
    </recommendedName>
</protein>
<organism evidence="2 3">
    <name type="scientific">Oryza rufipogon</name>
    <name type="common">Brownbeard rice</name>
    <name type="synonym">Asian wild rice</name>
    <dbReference type="NCBI Taxonomy" id="4529"/>
    <lineage>
        <taxon>Eukaryota</taxon>
        <taxon>Viridiplantae</taxon>
        <taxon>Streptophyta</taxon>
        <taxon>Embryophyta</taxon>
        <taxon>Tracheophyta</taxon>
        <taxon>Spermatophyta</taxon>
        <taxon>Magnoliopsida</taxon>
        <taxon>Liliopsida</taxon>
        <taxon>Poales</taxon>
        <taxon>Poaceae</taxon>
        <taxon>BOP clade</taxon>
        <taxon>Oryzoideae</taxon>
        <taxon>Oryzeae</taxon>
        <taxon>Oryzinae</taxon>
        <taxon>Oryza</taxon>
    </lineage>
</organism>
<evidence type="ECO:0000259" key="1">
    <source>
        <dbReference type="SMART" id="SM00256"/>
    </source>
</evidence>
<dbReference type="SUPFAM" id="SSF81383">
    <property type="entry name" value="F-box domain"/>
    <property type="match status" value="1"/>
</dbReference>
<dbReference type="EnsemblPlants" id="ORUFI03G37470.1">
    <property type="protein sequence ID" value="ORUFI03G37470.1"/>
    <property type="gene ID" value="ORUFI03G37470"/>
</dbReference>
<dbReference type="Pfam" id="PF24523">
    <property type="entry name" value="DUF7595"/>
    <property type="match status" value="2"/>
</dbReference>
<accession>A0A0E0P1Z7</accession>
<evidence type="ECO:0000313" key="2">
    <source>
        <dbReference type="EnsemblPlants" id="ORUFI03G37470.1"/>
    </source>
</evidence>
<reference evidence="2" key="2">
    <citation type="submission" date="2015-06" db="UniProtKB">
        <authorList>
            <consortium name="EnsemblPlants"/>
        </authorList>
    </citation>
    <scope>IDENTIFICATION</scope>
</reference>
<feature type="domain" description="F-box" evidence="1">
    <location>
        <begin position="7"/>
        <end position="47"/>
    </location>
</feature>
<dbReference type="AlphaFoldDB" id="A0A0E0P1Z7"/>
<dbReference type="Proteomes" id="UP000008022">
    <property type="component" value="Unassembled WGS sequence"/>
</dbReference>
<dbReference type="PANTHER" id="PTHR35828:SF28">
    <property type="entry name" value="F-BOX DOMAIN CONTAINING PROTEIN"/>
    <property type="match status" value="1"/>
</dbReference>
<dbReference type="Pfam" id="PF12937">
    <property type="entry name" value="F-box-like"/>
    <property type="match status" value="1"/>
</dbReference>
<dbReference type="InterPro" id="IPR056016">
    <property type="entry name" value="DUF7595"/>
</dbReference>
<proteinExistence type="predicted"/>
<name>A0A0E0P1Z7_ORYRU</name>
<sequence length="351" mass="38169">MDSSSTLPDDVLLEIFVRSDAASIVRSAATCKSLRRRILHQQFRHRHRAGNGNASLLLGVSYRLRTDLNTFVGVTSSSSPLRFNASLLESFEPMASRDGLLVLKQRVANNAGDGGEHRSNGFFFKGRSYSFNVCVCSIFTGGGDVTTFLPPMDPAMHVNMESHKNIYPPALLAVGAAGGGGGRSSFELLVMDCNLRTQTFSSEKGGWNAVRAAHLAPGHHQRRPRMPVPNSLPAISMSELMLVVSRGGAVLSLFMAEREVISVWTLEEEAAAAERWSRQVVIARVAIDRSVEARRLYQTVFFEGFGERSGTVLMRIVNVGLVQLAVATKKAIVVRDSGADSETSTIKADQT</sequence>
<dbReference type="STRING" id="4529.A0A0E0P1Z7"/>
<dbReference type="HOGENOM" id="CLU_018793_3_2_1"/>
<dbReference type="CDD" id="cd09917">
    <property type="entry name" value="F-box_SF"/>
    <property type="match status" value="1"/>
</dbReference>
<dbReference type="InterPro" id="IPR036047">
    <property type="entry name" value="F-box-like_dom_sf"/>
</dbReference>
<dbReference type="SMART" id="SM00256">
    <property type="entry name" value="FBOX"/>
    <property type="match status" value="1"/>
</dbReference>
<reference evidence="3" key="1">
    <citation type="submission" date="2013-06" db="EMBL/GenBank/DDBJ databases">
        <authorList>
            <person name="Zhao Q."/>
        </authorList>
    </citation>
    <scope>NUCLEOTIDE SEQUENCE</scope>
    <source>
        <strain evidence="3">cv. W1943</strain>
    </source>
</reference>
<dbReference type="PANTHER" id="PTHR35828">
    <property type="entry name" value="OS08G0203800 PROTEIN-RELATED"/>
    <property type="match status" value="1"/>
</dbReference>
<dbReference type="OMA" id="VCLHEIN"/>
<dbReference type="eggNOG" id="ENOG502R3DV">
    <property type="taxonomic scope" value="Eukaryota"/>
</dbReference>
<keyword evidence="3" id="KW-1185">Reference proteome</keyword>
<evidence type="ECO:0000313" key="3">
    <source>
        <dbReference type="Proteomes" id="UP000008022"/>
    </source>
</evidence>
<dbReference type="InterPro" id="IPR001810">
    <property type="entry name" value="F-box_dom"/>
</dbReference>
<dbReference type="Gramene" id="ORUFI03G37470.1">
    <property type="protein sequence ID" value="ORUFI03G37470.1"/>
    <property type="gene ID" value="ORUFI03G37470"/>
</dbReference>